<organism evidence="1 2">
    <name type="scientific">Clunio marinus</name>
    <dbReference type="NCBI Taxonomy" id="568069"/>
    <lineage>
        <taxon>Eukaryota</taxon>
        <taxon>Metazoa</taxon>
        <taxon>Ecdysozoa</taxon>
        <taxon>Arthropoda</taxon>
        <taxon>Hexapoda</taxon>
        <taxon>Insecta</taxon>
        <taxon>Pterygota</taxon>
        <taxon>Neoptera</taxon>
        <taxon>Endopterygota</taxon>
        <taxon>Diptera</taxon>
        <taxon>Nematocera</taxon>
        <taxon>Chironomoidea</taxon>
        <taxon>Chironomidae</taxon>
        <taxon>Clunio</taxon>
    </lineage>
</organism>
<name>A0A1J1IU95_9DIPT</name>
<dbReference type="EMBL" id="CVRI01000059">
    <property type="protein sequence ID" value="CRL03759.1"/>
    <property type="molecule type" value="Genomic_DNA"/>
</dbReference>
<evidence type="ECO:0000313" key="1">
    <source>
        <dbReference type="EMBL" id="CRL03759.1"/>
    </source>
</evidence>
<evidence type="ECO:0000313" key="2">
    <source>
        <dbReference type="Proteomes" id="UP000183832"/>
    </source>
</evidence>
<dbReference type="AlphaFoldDB" id="A0A1J1IU95"/>
<gene>
    <name evidence="1" type="ORF">CLUMA_CG016897</name>
</gene>
<protein>
    <submittedName>
        <fullName evidence="1">CLUMA_CG016897, isoform A</fullName>
    </submittedName>
</protein>
<accession>A0A1J1IU95</accession>
<sequence>MRDTGKRLEFYFTREFSTKNNHRNENMMHGNLKTAGEKVERKHFKVERKHFLYNAQHVKGFNVSNLLREAKTQY</sequence>
<proteinExistence type="predicted"/>
<reference evidence="1 2" key="1">
    <citation type="submission" date="2015-04" db="EMBL/GenBank/DDBJ databases">
        <authorList>
            <person name="Syromyatnikov M.Y."/>
            <person name="Popov V.N."/>
        </authorList>
    </citation>
    <scope>NUCLEOTIDE SEQUENCE [LARGE SCALE GENOMIC DNA]</scope>
</reference>
<dbReference type="Proteomes" id="UP000183832">
    <property type="component" value="Unassembled WGS sequence"/>
</dbReference>
<keyword evidence="2" id="KW-1185">Reference proteome</keyword>